<dbReference type="Gene3D" id="1.10.510.10">
    <property type="entry name" value="Transferase(Phosphotransferase) domain 1"/>
    <property type="match status" value="1"/>
</dbReference>
<evidence type="ECO:0000256" key="1">
    <source>
        <dbReference type="SAM" id="MobiDB-lite"/>
    </source>
</evidence>
<keyword evidence="2" id="KW-0732">Signal</keyword>
<evidence type="ECO:0000313" key="5">
    <source>
        <dbReference type="Proteomes" id="UP001321760"/>
    </source>
</evidence>
<dbReference type="AlphaFoldDB" id="A0AAV9G8H1"/>
<feature type="signal peptide" evidence="2">
    <location>
        <begin position="1"/>
        <end position="24"/>
    </location>
</feature>
<gene>
    <name evidence="4" type="ORF">QBC34DRAFT_430660</name>
</gene>
<reference evidence="4" key="2">
    <citation type="submission" date="2023-05" db="EMBL/GenBank/DDBJ databases">
        <authorList>
            <consortium name="Lawrence Berkeley National Laboratory"/>
            <person name="Steindorff A."/>
            <person name="Hensen N."/>
            <person name="Bonometti L."/>
            <person name="Westerberg I."/>
            <person name="Brannstrom I.O."/>
            <person name="Guillou S."/>
            <person name="Cros-Aarteil S."/>
            <person name="Calhoun S."/>
            <person name="Haridas S."/>
            <person name="Kuo A."/>
            <person name="Mondo S."/>
            <person name="Pangilinan J."/>
            <person name="Riley R."/>
            <person name="Labutti K."/>
            <person name="Andreopoulos B."/>
            <person name="Lipzen A."/>
            <person name="Chen C."/>
            <person name="Yanf M."/>
            <person name="Daum C."/>
            <person name="Ng V."/>
            <person name="Clum A."/>
            <person name="Ohm R."/>
            <person name="Martin F."/>
            <person name="Silar P."/>
            <person name="Natvig D."/>
            <person name="Lalanne C."/>
            <person name="Gautier V."/>
            <person name="Ament-Velasquez S.L."/>
            <person name="Kruys A."/>
            <person name="Hutchinson M.I."/>
            <person name="Powell A.J."/>
            <person name="Barry K."/>
            <person name="Miller A.N."/>
            <person name="Grigoriev I.V."/>
            <person name="Debuchy R."/>
            <person name="Gladieux P."/>
            <person name="Thoren M.H."/>
            <person name="Johannesson H."/>
        </authorList>
    </citation>
    <scope>NUCLEOTIDE SEQUENCE</scope>
    <source>
        <strain evidence="4">PSN243</strain>
    </source>
</reference>
<comment type="caution">
    <text evidence="4">The sequence shown here is derived from an EMBL/GenBank/DDBJ whole genome shotgun (WGS) entry which is preliminary data.</text>
</comment>
<feature type="domain" description="Prion-inhibition and propagation HeLo" evidence="3">
    <location>
        <begin position="5"/>
        <end position="199"/>
    </location>
</feature>
<evidence type="ECO:0000256" key="2">
    <source>
        <dbReference type="SAM" id="SignalP"/>
    </source>
</evidence>
<dbReference type="PANTHER" id="PTHR37542">
    <property type="entry name" value="HELO DOMAIN-CONTAINING PROTEIN-RELATED"/>
    <property type="match status" value="1"/>
</dbReference>
<keyword evidence="4" id="KW-0034">Amyloid</keyword>
<keyword evidence="4" id="KW-0640">Prion</keyword>
<dbReference type="EMBL" id="MU865991">
    <property type="protein sequence ID" value="KAK4443510.1"/>
    <property type="molecule type" value="Genomic_DNA"/>
</dbReference>
<dbReference type="PANTHER" id="PTHR37542:SF1">
    <property type="entry name" value="PRION-INHIBITION AND PROPAGATION HELO DOMAIN-CONTAINING PROTEIN"/>
    <property type="match status" value="1"/>
</dbReference>
<dbReference type="Gene3D" id="1.20.120.1020">
    <property type="entry name" value="Prion-inhibition and propagation, HeLo domain"/>
    <property type="match status" value="1"/>
</dbReference>
<name>A0AAV9G8H1_9PEZI</name>
<feature type="chain" id="PRO_5043990011" evidence="2">
    <location>
        <begin position="25"/>
        <end position="588"/>
    </location>
</feature>
<dbReference type="InterPro" id="IPR038305">
    <property type="entry name" value="HeLo_sf"/>
</dbReference>
<dbReference type="InterPro" id="IPR011009">
    <property type="entry name" value="Kinase-like_dom_sf"/>
</dbReference>
<sequence>MDPIGVSLGAASLLFQVFAGCVKAYQLISEASDFEKDYQFIRIRFKTEQYRLLDFASVAQLTEKDETLIINPSNRTILLDVLDQQSKMIMRFGHFDERLRPFAKPLVEAVLEGDTGESKSRDPLASRFPHSNPILRKALDFTKKSATYPARLRWVVFDRAKVEELLSRLVASNNFLQELLNTHQLQTLRQVEVQTVYQIMQLNNRLDQVYEIVQAGLLPITPEGGHRLGHSGMGHAGFGQTTDLVKASDSVLVSKLVELGQFKAIAAAADEGGLTQDLRENMQLGSVAANDLPLQLKQDDIILDDPDTEANEVRVPGWYQPKGTTRSRVWIEWKRMDPRHIYNADDGPDPDTLRRFQALVRLLREHDQVRHFRAPPCLGYYLHAATPTGIRYGLVFQPPPSTDPLTPPTSLRDILTNPSFPPPSLTSRITLMHTIARAVEKLHSVNWLHKSLCASNIIFFPAPSPASNTSLDEPYLTGFDYSRPSPALSMSSSSPRTTSEDLYRHPGVQGQPREGTRSLGYRKRHDIYSLGVVLTEIAYWKPIEEVLGVAEGGRGVLFDGWDEFILANSWTGRLLGGATLDCQIWCQS</sequence>
<dbReference type="Pfam" id="PF14479">
    <property type="entry name" value="HeLo"/>
    <property type="match status" value="1"/>
</dbReference>
<organism evidence="4 5">
    <name type="scientific">Podospora aff. communis PSN243</name>
    <dbReference type="NCBI Taxonomy" id="3040156"/>
    <lineage>
        <taxon>Eukaryota</taxon>
        <taxon>Fungi</taxon>
        <taxon>Dikarya</taxon>
        <taxon>Ascomycota</taxon>
        <taxon>Pezizomycotina</taxon>
        <taxon>Sordariomycetes</taxon>
        <taxon>Sordariomycetidae</taxon>
        <taxon>Sordariales</taxon>
        <taxon>Podosporaceae</taxon>
        <taxon>Podospora</taxon>
    </lineage>
</organism>
<proteinExistence type="predicted"/>
<reference evidence="4" key="1">
    <citation type="journal article" date="2023" name="Mol. Phylogenet. Evol.">
        <title>Genome-scale phylogeny and comparative genomics of the fungal order Sordariales.</title>
        <authorList>
            <person name="Hensen N."/>
            <person name="Bonometti L."/>
            <person name="Westerberg I."/>
            <person name="Brannstrom I.O."/>
            <person name="Guillou S."/>
            <person name="Cros-Aarteil S."/>
            <person name="Calhoun S."/>
            <person name="Haridas S."/>
            <person name="Kuo A."/>
            <person name="Mondo S."/>
            <person name="Pangilinan J."/>
            <person name="Riley R."/>
            <person name="LaButti K."/>
            <person name="Andreopoulos B."/>
            <person name="Lipzen A."/>
            <person name="Chen C."/>
            <person name="Yan M."/>
            <person name="Daum C."/>
            <person name="Ng V."/>
            <person name="Clum A."/>
            <person name="Steindorff A."/>
            <person name="Ohm R.A."/>
            <person name="Martin F."/>
            <person name="Silar P."/>
            <person name="Natvig D.O."/>
            <person name="Lalanne C."/>
            <person name="Gautier V."/>
            <person name="Ament-Velasquez S.L."/>
            <person name="Kruys A."/>
            <person name="Hutchinson M.I."/>
            <person name="Powell A.J."/>
            <person name="Barry K."/>
            <person name="Miller A.N."/>
            <person name="Grigoriev I.V."/>
            <person name="Debuchy R."/>
            <person name="Gladieux P."/>
            <person name="Hiltunen Thoren M."/>
            <person name="Johannesson H."/>
        </authorList>
    </citation>
    <scope>NUCLEOTIDE SEQUENCE</scope>
    <source>
        <strain evidence="4">PSN243</strain>
    </source>
</reference>
<feature type="compositionally biased region" description="Low complexity" evidence="1">
    <location>
        <begin position="486"/>
        <end position="497"/>
    </location>
</feature>
<dbReference type="InterPro" id="IPR029498">
    <property type="entry name" value="HeLo_dom"/>
</dbReference>
<dbReference type="SUPFAM" id="SSF56112">
    <property type="entry name" value="Protein kinase-like (PK-like)"/>
    <property type="match status" value="1"/>
</dbReference>
<feature type="region of interest" description="Disordered" evidence="1">
    <location>
        <begin position="486"/>
        <end position="516"/>
    </location>
</feature>
<evidence type="ECO:0000259" key="3">
    <source>
        <dbReference type="Pfam" id="PF14479"/>
    </source>
</evidence>
<keyword evidence="5" id="KW-1185">Reference proteome</keyword>
<dbReference type="Proteomes" id="UP001321760">
    <property type="component" value="Unassembled WGS sequence"/>
</dbReference>
<evidence type="ECO:0000313" key="4">
    <source>
        <dbReference type="EMBL" id="KAK4443510.1"/>
    </source>
</evidence>
<accession>A0AAV9G8H1</accession>
<protein>
    <submittedName>
        <fullName evidence="4">Prion-inhibition and propagation-domain-containing protein</fullName>
    </submittedName>
</protein>